<organism evidence="1 2">
    <name type="scientific">Halobium palmae</name>
    <dbReference type="NCBI Taxonomy" id="1776492"/>
    <lineage>
        <taxon>Archaea</taxon>
        <taxon>Methanobacteriati</taxon>
        <taxon>Methanobacteriota</taxon>
        <taxon>Stenosarchaea group</taxon>
        <taxon>Halobacteria</taxon>
        <taxon>Halobacteriales</taxon>
        <taxon>Haloferacaceae</taxon>
        <taxon>Halobium</taxon>
    </lineage>
</organism>
<dbReference type="EMBL" id="JBHSWU010000544">
    <property type="protein sequence ID" value="MFC6725476.1"/>
    <property type="molecule type" value="Genomic_DNA"/>
</dbReference>
<reference evidence="1 2" key="1">
    <citation type="journal article" date="2019" name="Int. J. Syst. Evol. Microbiol.">
        <title>The Global Catalogue of Microorganisms (GCM) 10K type strain sequencing project: providing services to taxonomists for standard genome sequencing and annotation.</title>
        <authorList>
            <consortium name="The Broad Institute Genomics Platform"/>
            <consortium name="The Broad Institute Genome Sequencing Center for Infectious Disease"/>
            <person name="Wu L."/>
            <person name="Ma J."/>
        </authorList>
    </citation>
    <scope>NUCLEOTIDE SEQUENCE [LARGE SCALE GENOMIC DNA]</scope>
    <source>
        <strain evidence="1 2">NBRC 111368</strain>
    </source>
</reference>
<dbReference type="Proteomes" id="UP001596328">
    <property type="component" value="Unassembled WGS sequence"/>
</dbReference>
<dbReference type="PANTHER" id="PTHR38479">
    <property type="entry name" value="LMO0824 PROTEIN"/>
    <property type="match status" value="1"/>
</dbReference>
<dbReference type="InterPro" id="IPR009351">
    <property type="entry name" value="AlkZ-like"/>
</dbReference>
<evidence type="ECO:0000313" key="1">
    <source>
        <dbReference type="EMBL" id="MFC6725476.1"/>
    </source>
</evidence>
<dbReference type="PANTHER" id="PTHR38479:SF2">
    <property type="entry name" value="WINGED HELIX DNA-BINDING DOMAIN-CONTAINING PROTEIN"/>
    <property type="match status" value="1"/>
</dbReference>
<proteinExistence type="predicted"/>
<evidence type="ECO:0000313" key="2">
    <source>
        <dbReference type="Proteomes" id="UP001596328"/>
    </source>
</evidence>
<gene>
    <name evidence="1" type="ORF">ACFQE1_14080</name>
</gene>
<dbReference type="Pfam" id="PF06224">
    <property type="entry name" value="AlkZ-like"/>
    <property type="match status" value="1"/>
</dbReference>
<dbReference type="AlphaFoldDB" id="A0ABD5S1Q5"/>
<feature type="non-terminal residue" evidence="1">
    <location>
        <position position="1"/>
    </location>
</feature>
<sequence length="139" mass="15096">GWDAVAGERVEVAVDGESAWLLGDRPVDVDESSPSDPVVRLLPAYDTYLLGYVPENRPIPAAFRNRVWPGGGVIRPTVVVDGRVVGTWSLDRSRTTAVVSVDRFDPGASSAAVDRDLEAEVDDVGRFLDCDVEYRHVGD</sequence>
<keyword evidence="2" id="KW-1185">Reference proteome</keyword>
<name>A0ABD5S1Q5_9EURY</name>
<accession>A0ABD5S1Q5</accession>
<comment type="caution">
    <text evidence="1">The sequence shown here is derived from an EMBL/GenBank/DDBJ whole genome shotgun (WGS) entry which is preliminary data.</text>
</comment>
<protein>
    <submittedName>
        <fullName evidence="1">DNA glycosylase AlkZ-like family protein</fullName>
    </submittedName>
</protein>